<sequence length="126" mass="14477">MAYKGESSKRIAKQRNRDKKLSNKAFKKKSKKYRDMRKMQNLPHTCSRRGYARLAEKMKKDNPNTSRTDIWMGGHTKSNGEPSNENVAEKMKLMREIRESAPTDPSQETITNDPVAQVLGAERNGH</sequence>
<evidence type="ECO:0000256" key="1">
    <source>
        <dbReference type="SAM" id="MobiDB-lite"/>
    </source>
</evidence>
<feature type="non-terminal residue" evidence="2">
    <location>
        <position position="1"/>
    </location>
</feature>
<feature type="compositionally biased region" description="Polar residues" evidence="1">
    <location>
        <begin position="103"/>
        <end position="114"/>
    </location>
</feature>
<dbReference type="AlphaFoldDB" id="A0A7J6X0Q9"/>
<name>A0A7J6X0Q9_THATH</name>
<keyword evidence="3" id="KW-1185">Reference proteome</keyword>
<reference evidence="2 3" key="1">
    <citation type="submission" date="2020-06" db="EMBL/GenBank/DDBJ databases">
        <title>Transcriptomic and genomic resources for Thalictrum thalictroides and T. hernandezii: Facilitating candidate gene discovery in an emerging model plant lineage.</title>
        <authorList>
            <person name="Arias T."/>
            <person name="Riano-Pachon D.M."/>
            <person name="Di Stilio V.S."/>
        </authorList>
    </citation>
    <scope>NUCLEOTIDE SEQUENCE [LARGE SCALE GENOMIC DNA]</scope>
    <source>
        <strain evidence="3">cv. WT478/WT964</strain>
        <tissue evidence="2">Leaves</tissue>
    </source>
</reference>
<accession>A0A7J6X0Q9</accession>
<feature type="region of interest" description="Disordered" evidence="1">
    <location>
        <begin position="98"/>
        <end position="126"/>
    </location>
</feature>
<dbReference type="InterPro" id="IPR004252">
    <property type="entry name" value="Probable_transposase_24"/>
</dbReference>
<dbReference type="Proteomes" id="UP000554482">
    <property type="component" value="Unassembled WGS sequence"/>
</dbReference>
<feature type="compositionally biased region" description="Basic residues" evidence="1">
    <location>
        <begin position="25"/>
        <end position="35"/>
    </location>
</feature>
<proteinExistence type="predicted"/>
<dbReference type="OrthoDB" id="1297232at2759"/>
<organism evidence="2 3">
    <name type="scientific">Thalictrum thalictroides</name>
    <name type="common">Rue-anemone</name>
    <name type="synonym">Anemone thalictroides</name>
    <dbReference type="NCBI Taxonomy" id="46969"/>
    <lineage>
        <taxon>Eukaryota</taxon>
        <taxon>Viridiplantae</taxon>
        <taxon>Streptophyta</taxon>
        <taxon>Embryophyta</taxon>
        <taxon>Tracheophyta</taxon>
        <taxon>Spermatophyta</taxon>
        <taxon>Magnoliopsida</taxon>
        <taxon>Ranunculales</taxon>
        <taxon>Ranunculaceae</taxon>
        <taxon>Thalictroideae</taxon>
        <taxon>Thalictrum</taxon>
    </lineage>
</organism>
<comment type="caution">
    <text evidence="2">The sequence shown here is derived from an EMBL/GenBank/DDBJ whole genome shotgun (WGS) entry which is preliminary data.</text>
</comment>
<feature type="region of interest" description="Disordered" evidence="1">
    <location>
        <begin position="1"/>
        <end position="85"/>
    </location>
</feature>
<gene>
    <name evidence="2" type="ORF">FRX31_007140</name>
</gene>
<dbReference type="Pfam" id="PF03004">
    <property type="entry name" value="Transposase_24"/>
    <property type="match status" value="1"/>
</dbReference>
<evidence type="ECO:0000313" key="3">
    <source>
        <dbReference type="Proteomes" id="UP000554482"/>
    </source>
</evidence>
<dbReference type="EMBL" id="JABWDY010007024">
    <property type="protein sequence ID" value="KAF5203274.1"/>
    <property type="molecule type" value="Genomic_DNA"/>
</dbReference>
<feature type="compositionally biased region" description="Polar residues" evidence="1">
    <location>
        <begin position="76"/>
        <end position="85"/>
    </location>
</feature>
<evidence type="ECO:0000313" key="2">
    <source>
        <dbReference type="EMBL" id="KAF5203274.1"/>
    </source>
</evidence>
<protein>
    <submittedName>
        <fullName evidence="2">Uncharacterized protein</fullName>
    </submittedName>
</protein>